<feature type="compositionally biased region" description="Basic and acidic residues" evidence="1">
    <location>
        <begin position="116"/>
        <end position="125"/>
    </location>
</feature>
<comment type="caution">
    <text evidence="3">The sequence shown here is derived from an EMBL/GenBank/DDBJ whole genome shotgun (WGS) entry which is preliminary data.</text>
</comment>
<feature type="compositionally biased region" description="Polar residues" evidence="1">
    <location>
        <begin position="101"/>
        <end position="114"/>
    </location>
</feature>
<gene>
    <name evidence="3" type="ORF">MiSe_66230</name>
</gene>
<dbReference type="RefSeq" id="WP_226588438.1">
    <property type="nucleotide sequence ID" value="NZ_BLAY01000135.1"/>
</dbReference>
<keyword evidence="2" id="KW-0812">Transmembrane</keyword>
<dbReference type="EMBL" id="BLAY01000135">
    <property type="protein sequence ID" value="GET41809.1"/>
    <property type="molecule type" value="Genomic_DNA"/>
</dbReference>
<protein>
    <recommendedName>
        <fullName evidence="5">Glycine zipper domain-containing protein</fullName>
    </recommendedName>
</protein>
<keyword evidence="4" id="KW-1185">Reference proteome</keyword>
<feature type="region of interest" description="Disordered" evidence="1">
    <location>
        <begin position="100"/>
        <end position="125"/>
    </location>
</feature>
<dbReference type="PANTHER" id="PTHR34048">
    <property type="entry name" value="LOW-DENSITY RECEPTOR-LIKE PROTEIN"/>
    <property type="match status" value="1"/>
</dbReference>
<evidence type="ECO:0000256" key="1">
    <source>
        <dbReference type="SAM" id="MobiDB-lite"/>
    </source>
</evidence>
<proteinExistence type="predicted"/>
<reference evidence="3" key="1">
    <citation type="submission" date="2019-10" db="EMBL/GenBank/DDBJ databases">
        <title>Draft genome sequece of Microseira wollei NIES-4236.</title>
        <authorList>
            <person name="Yamaguchi H."/>
            <person name="Suzuki S."/>
            <person name="Kawachi M."/>
        </authorList>
    </citation>
    <scope>NUCLEOTIDE SEQUENCE</scope>
    <source>
        <strain evidence="3">NIES-4236</strain>
    </source>
</reference>
<feature type="transmembrane region" description="Helical" evidence="2">
    <location>
        <begin position="7"/>
        <end position="30"/>
    </location>
</feature>
<keyword evidence="2" id="KW-1133">Transmembrane helix</keyword>
<dbReference type="InterPro" id="IPR040377">
    <property type="entry name" value="Ssl2009-like"/>
</dbReference>
<accession>A0AAV3XHB2</accession>
<dbReference type="AlphaFoldDB" id="A0AAV3XHB2"/>
<keyword evidence="2" id="KW-0472">Membrane</keyword>
<dbReference type="Proteomes" id="UP001050975">
    <property type="component" value="Unassembled WGS sequence"/>
</dbReference>
<feature type="region of interest" description="Disordered" evidence="1">
    <location>
        <begin position="39"/>
        <end position="67"/>
    </location>
</feature>
<evidence type="ECO:0000313" key="4">
    <source>
        <dbReference type="Proteomes" id="UP001050975"/>
    </source>
</evidence>
<organism evidence="3 4">
    <name type="scientific">Microseira wollei NIES-4236</name>
    <dbReference type="NCBI Taxonomy" id="2530354"/>
    <lineage>
        <taxon>Bacteria</taxon>
        <taxon>Bacillati</taxon>
        <taxon>Cyanobacteriota</taxon>
        <taxon>Cyanophyceae</taxon>
        <taxon>Oscillatoriophycideae</taxon>
        <taxon>Aerosakkonematales</taxon>
        <taxon>Aerosakkonemataceae</taxon>
        <taxon>Microseira</taxon>
    </lineage>
</organism>
<sequence>MSQRDNFAAGFIAGSVFGGIVGGVLGAMLASRINHQETEEAKTPIVDETPPQVKPEKAKKRQIEAGASEQRIEMARRSLEEKIAQLNQTIDEARQQLAKVNGNSTLGTSDTASATLRDRALSRDA</sequence>
<evidence type="ECO:0008006" key="5">
    <source>
        <dbReference type="Google" id="ProtNLM"/>
    </source>
</evidence>
<name>A0AAV3XHB2_9CYAN</name>
<evidence type="ECO:0000256" key="2">
    <source>
        <dbReference type="SAM" id="Phobius"/>
    </source>
</evidence>
<dbReference type="PANTHER" id="PTHR34048:SF3">
    <property type="entry name" value="LOW-DENSITY RECEPTOR-LIKE PROTEIN"/>
    <property type="match status" value="1"/>
</dbReference>
<evidence type="ECO:0000313" key="3">
    <source>
        <dbReference type="EMBL" id="GET41809.1"/>
    </source>
</evidence>